<name>W1P4Z6_AMBTC</name>
<dbReference type="GO" id="GO:0004848">
    <property type="term" value="F:ureidoglycolate hydrolase activity"/>
    <property type="evidence" value="ECO:0007669"/>
    <property type="project" value="InterPro"/>
</dbReference>
<protein>
    <recommendedName>
        <fullName evidence="3">Ureidoglycolate hydrolase</fullName>
    </recommendedName>
</protein>
<dbReference type="KEGG" id="atr:18433128"/>
<reference evidence="2" key="1">
    <citation type="journal article" date="2013" name="Science">
        <title>The Amborella genome and the evolution of flowering plants.</title>
        <authorList>
            <consortium name="Amborella Genome Project"/>
        </authorList>
    </citation>
    <scope>NUCLEOTIDE SEQUENCE [LARGE SCALE GENOMIC DNA]</scope>
</reference>
<dbReference type="AlphaFoldDB" id="W1P4Z6"/>
<dbReference type="Gene3D" id="2.60.120.480">
    <property type="entry name" value="Ureidoglycolate hydrolase"/>
    <property type="match status" value="1"/>
</dbReference>
<dbReference type="InterPro" id="IPR024060">
    <property type="entry name" value="Ureidoglycolate_lyase_dom_sf"/>
</dbReference>
<dbReference type="Proteomes" id="UP000017836">
    <property type="component" value="Unassembled WGS sequence"/>
</dbReference>
<evidence type="ECO:0008006" key="3">
    <source>
        <dbReference type="Google" id="ProtNLM"/>
    </source>
</evidence>
<sequence>MHLLGVPGCVTGSLSTTCCLSSAKIGPVEVKKRLWPRMIKLKAIEATEISFQEFGQVMEPSPDGQEFGPHDAQLELHRGIPRFYIMHVEDRPFRFSQITHHASVTQCLGSIGGQEWYLGVAKASLVDRSEVNDDSGSAHCQIDNLGMKLRKAKSGHYYLPPLLEDVRIFLVDGPKCLKLNRGTWHAGPLFRSKTMDFYNMELSNTNVVDRTTHDFEQEDGVIFLIDD</sequence>
<dbReference type="HOGENOM" id="CLU_070445_1_0_1"/>
<dbReference type="PANTHER" id="PTHR35721:SF1">
    <property type="entry name" value="UREIDOGLYCOLATE HYDROLASE"/>
    <property type="match status" value="1"/>
</dbReference>
<evidence type="ECO:0000313" key="1">
    <source>
        <dbReference type="EMBL" id="ERN04962.1"/>
    </source>
</evidence>
<dbReference type="OrthoDB" id="2018886at2759"/>
<dbReference type="eggNOG" id="ENOG502QVMT">
    <property type="taxonomic scope" value="Eukaryota"/>
</dbReference>
<dbReference type="SUPFAM" id="SSF51182">
    <property type="entry name" value="RmlC-like cupins"/>
    <property type="match status" value="1"/>
</dbReference>
<dbReference type="EMBL" id="KI394095">
    <property type="protein sequence ID" value="ERN04962.1"/>
    <property type="molecule type" value="Genomic_DNA"/>
</dbReference>
<accession>W1P4Z6</accession>
<organism evidence="1 2">
    <name type="scientific">Amborella trichopoda</name>
    <dbReference type="NCBI Taxonomy" id="13333"/>
    <lineage>
        <taxon>Eukaryota</taxon>
        <taxon>Viridiplantae</taxon>
        <taxon>Streptophyta</taxon>
        <taxon>Embryophyta</taxon>
        <taxon>Tracheophyta</taxon>
        <taxon>Spermatophyta</taxon>
        <taxon>Magnoliopsida</taxon>
        <taxon>Amborellales</taxon>
        <taxon>Amborellaceae</taxon>
        <taxon>Amborella</taxon>
    </lineage>
</organism>
<dbReference type="OMA" id="TWHAGPY"/>
<keyword evidence="2" id="KW-1185">Reference proteome</keyword>
<dbReference type="InterPro" id="IPR011051">
    <property type="entry name" value="RmlC_Cupin_sf"/>
</dbReference>
<dbReference type="PANTHER" id="PTHR35721">
    <property type="entry name" value="UREIDOGLYCOLATE HYDROLASE"/>
    <property type="match status" value="1"/>
</dbReference>
<gene>
    <name evidence="1" type="ORF">AMTR_s00080p00156800</name>
</gene>
<proteinExistence type="predicted"/>
<evidence type="ECO:0000313" key="2">
    <source>
        <dbReference type="Proteomes" id="UP000017836"/>
    </source>
</evidence>
<dbReference type="Gramene" id="ERN04962">
    <property type="protein sequence ID" value="ERN04962"/>
    <property type="gene ID" value="AMTR_s00080p00156800"/>
</dbReference>